<dbReference type="PANTHER" id="PTHR47331">
    <property type="entry name" value="PHD-TYPE DOMAIN-CONTAINING PROTEIN"/>
    <property type="match status" value="1"/>
</dbReference>
<gene>
    <name evidence="2" type="ORF">HOLleu_01773</name>
</gene>
<protein>
    <submittedName>
        <fullName evidence="2">Uncharacterized protein</fullName>
    </submittedName>
</protein>
<evidence type="ECO:0000313" key="2">
    <source>
        <dbReference type="EMBL" id="KAJ8049158.1"/>
    </source>
</evidence>
<sequence length="295" mass="33187">MACHTASRSAERKLELMSMMNDKECVEAEVAFWLREATLDERGDGPNVDKEDEPDCRVRPRYSPAWGQNTPAEENQNPSGMNGGRCPTQVEGLKPWAPDWNCQSVFRPRPNVNNGYNYRFGSNVKPVSQSRPDIEPGPIQADLGLGYLDNNRQTGGTQTIGLGTEVNSTLRSMFETTNMPKPELVTFDGSPDKFWSFMNSFKTNIEGKCLDDRTKLTYLIQFCTGKAREIVENSILMQPGEGYAMAKMILADQFGQSYMVSKALLDKVLNWEPLRANDGVGLWDLARQIRKARSR</sequence>
<dbReference type="EMBL" id="JAIZAY010000001">
    <property type="protein sequence ID" value="KAJ8049158.1"/>
    <property type="molecule type" value="Genomic_DNA"/>
</dbReference>
<accession>A0A9Q1CPS6</accession>
<evidence type="ECO:0000256" key="1">
    <source>
        <dbReference type="SAM" id="MobiDB-lite"/>
    </source>
</evidence>
<keyword evidence="3" id="KW-1185">Reference proteome</keyword>
<dbReference type="AlphaFoldDB" id="A0A9Q1CPS6"/>
<comment type="caution">
    <text evidence="2">The sequence shown here is derived from an EMBL/GenBank/DDBJ whole genome shotgun (WGS) entry which is preliminary data.</text>
</comment>
<organism evidence="2 3">
    <name type="scientific">Holothuria leucospilota</name>
    <name type="common">Black long sea cucumber</name>
    <name type="synonym">Mertensiothuria leucospilota</name>
    <dbReference type="NCBI Taxonomy" id="206669"/>
    <lineage>
        <taxon>Eukaryota</taxon>
        <taxon>Metazoa</taxon>
        <taxon>Echinodermata</taxon>
        <taxon>Eleutherozoa</taxon>
        <taxon>Echinozoa</taxon>
        <taxon>Holothuroidea</taxon>
        <taxon>Aspidochirotacea</taxon>
        <taxon>Aspidochirotida</taxon>
        <taxon>Holothuriidae</taxon>
        <taxon>Holothuria</taxon>
    </lineage>
</organism>
<reference evidence="2" key="1">
    <citation type="submission" date="2021-10" db="EMBL/GenBank/DDBJ databases">
        <title>Tropical sea cucumber genome reveals ecological adaptation and Cuvierian tubules defense mechanism.</title>
        <authorList>
            <person name="Chen T."/>
        </authorList>
    </citation>
    <scope>NUCLEOTIDE SEQUENCE</scope>
    <source>
        <strain evidence="2">Nanhai2018</strain>
        <tissue evidence="2">Muscle</tissue>
    </source>
</reference>
<name>A0A9Q1CPS6_HOLLE</name>
<dbReference type="Proteomes" id="UP001152320">
    <property type="component" value="Chromosome 1"/>
</dbReference>
<feature type="compositionally biased region" description="Polar residues" evidence="1">
    <location>
        <begin position="66"/>
        <end position="80"/>
    </location>
</feature>
<feature type="region of interest" description="Disordered" evidence="1">
    <location>
        <begin position="41"/>
        <end position="83"/>
    </location>
</feature>
<evidence type="ECO:0000313" key="3">
    <source>
        <dbReference type="Proteomes" id="UP001152320"/>
    </source>
</evidence>
<dbReference type="OrthoDB" id="8194935at2759"/>
<proteinExistence type="predicted"/>